<dbReference type="GO" id="GO:0070971">
    <property type="term" value="C:endoplasmic reticulum exit site"/>
    <property type="evidence" value="ECO:0007669"/>
    <property type="project" value="TreeGrafter"/>
</dbReference>
<organism evidence="2 3">
    <name type="scientific">Pseudozyma antarctica (strain T-34)</name>
    <name type="common">Yeast</name>
    <name type="synonym">Candida antarctica</name>
    <dbReference type="NCBI Taxonomy" id="1151754"/>
    <lineage>
        <taxon>Eukaryota</taxon>
        <taxon>Fungi</taxon>
        <taxon>Dikarya</taxon>
        <taxon>Basidiomycota</taxon>
        <taxon>Ustilaginomycotina</taxon>
        <taxon>Ustilaginomycetes</taxon>
        <taxon>Ustilaginales</taxon>
        <taxon>Ustilaginaceae</taxon>
        <taxon>Moesziomyces</taxon>
    </lineage>
</organism>
<dbReference type="GO" id="GO:0046872">
    <property type="term" value="F:metal ion binding"/>
    <property type="evidence" value="ECO:0007669"/>
    <property type="project" value="UniProtKB-KW"/>
</dbReference>
<dbReference type="EMBL" id="DF196788">
    <property type="protein sequence ID" value="GAC76579.1"/>
    <property type="molecule type" value="Genomic_DNA"/>
</dbReference>
<gene>
    <name evidence="2" type="ORF">PANT_22d00097</name>
</gene>
<sequence length="134" mass="14827">MSAAQLCFVQPQAVSKIFQGFEGKEIAQASSSSSSSSSDESMATWTFKLDWLPYAHPTDAGADIATMNVDDVEDRDGVRLSWNVWPSSKIEATRTVVPISALYTPLKEREDLPPVLYEPVTCKPPCRAVLNPYW</sequence>
<keyword evidence="1" id="KW-0931">ER-Golgi transport</keyword>
<evidence type="ECO:0000313" key="3">
    <source>
        <dbReference type="Proteomes" id="UP000011976"/>
    </source>
</evidence>
<keyword evidence="1" id="KW-0968">Cytoplasmic vesicle</keyword>
<comment type="subcellular location">
    <subcellularLocation>
        <location evidence="1">Cytoplasm</location>
    </subcellularLocation>
    <subcellularLocation>
        <location evidence="1">Cytoplasmic vesicle</location>
        <location evidence="1">COPII-coated vesicle membrane</location>
        <topology evidence="1">Peripheral membrane protein</topology>
        <orientation evidence="1">Cytoplasmic side</orientation>
    </subcellularLocation>
    <subcellularLocation>
        <location evidence="1">Endoplasmic reticulum membrane</location>
        <topology evidence="1">Peripheral membrane protein</topology>
        <orientation evidence="1">Cytoplasmic side</orientation>
    </subcellularLocation>
    <subcellularLocation>
        <location evidence="1">Golgi apparatus membrane</location>
        <topology evidence="1">Peripheral membrane protein</topology>
        <orientation evidence="1">Cytoplasmic side</orientation>
    </subcellularLocation>
</comment>
<proteinExistence type="inferred from homology"/>
<comment type="function">
    <text evidence="1">Component of the coat protein complex II (COPII) which promotes the formation of transport vesicles from the endoplasmic reticulum (ER). The coat has two main functions, the physical deformation of the endoplasmic reticulum membrane into vesicles and the selection of cargo molecules.</text>
</comment>
<dbReference type="PANTHER" id="PTHR11141">
    <property type="entry name" value="PROTEIN TRANSPORT PROTEIN SEC23"/>
    <property type="match status" value="1"/>
</dbReference>
<dbReference type="GO" id="GO:0030127">
    <property type="term" value="C:COPII vesicle coat"/>
    <property type="evidence" value="ECO:0007669"/>
    <property type="project" value="TreeGrafter"/>
</dbReference>
<dbReference type="GO" id="GO:0005096">
    <property type="term" value="F:GTPase activator activity"/>
    <property type="evidence" value="ECO:0007669"/>
    <property type="project" value="TreeGrafter"/>
</dbReference>
<dbReference type="GO" id="GO:0015031">
    <property type="term" value="P:protein transport"/>
    <property type="evidence" value="ECO:0007669"/>
    <property type="project" value="UniProtKB-KW"/>
</dbReference>
<keyword evidence="1" id="KW-0256">Endoplasmic reticulum</keyword>
<evidence type="ECO:0000313" key="2">
    <source>
        <dbReference type="EMBL" id="GAC76579.1"/>
    </source>
</evidence>
<dbReference type="Gene3D" id="2.60.40.1670">
    <property type="entry name" value="beta-sandwich domain of Sec23/24"/>
    <property type="match status" value="1"/>
</dbReference>
<dbReference type="GO" id="GO:0090110">
    <property type="term" value="P:COPII-coated vesicle cargo loading"/>
    <property type="evidence" value="ECO:0007669"/>
    <property type="project" value="TreeGrafter"/>
</dbReference>
<keyword evidence="1" id="KW-0333">Golgi apparatus</keyword>
<dbReference type="AlphaFoldDB" id="M9LZR8"/>
<dbReference type="PANTHER" id="PTHR11141:SF0">
    <property type="entry name" value="PROTEIN TRANSPORT PROTEIN SEC23"/>
    <property type="match status" value="1"/>
</dbReference>
<name>M9LZR8_PSEA3</name>
<keyword evidence="1" id="KW-0479">Metal-binding</keyword>
<keyword evidence="1" id="KW-0472">Membrane</keyword>
<dbReference type="GO" id="GO:0000139">
    <property type="term" value="C:Golgi membrane"/>
    <property type="evidence" value="ECO:0007669"/>
    <property type="project" value="UniProtKB-SubCell"/>
</dbReference>
<keyword evidence="1" id="KW-0653">Protein transport</keyword>
<dbReference type="GO" id="GO:0005789">
    <property type="term" value="C:endoplasmic reticulum membrane"/>
    <property type="evidence" value="ECO:0007669"/>
    <property type="project" value="UniProtKB-SubCell"/>
</dbReference>
<keyword evidence="1" id="KW-0862">Zinc</keyword>
<keyword evidence="1" id="KW-0963">Cytoplasm</keyword>
<keyword evidence="1" id="KW-0813">Transport</keyword>
<evidence type="ECO:0000256" key="1">
    <source>
        <dbReference type="RuleBase" id="RU365030"/>
    </source>
</evidence>
<dbReference type="InterPro" id="IPR037364">
    <property type="entry name" value="Sec23"/>
</dbReference>
<protein>
    <recommendedName>
        <fullName evidence="1">Protein transport protein SEC23</fullName>
    </recommendedName>
</protein>
<dbReference type="STRING" id="1151754.M9LZR8"/>
<reference evidence="3" key="1">
    <citation type="journal article" date="2013" name="Genome Announc.">
        <title>Genome sequence of the basidiomycetous yeast Pseudozyma antarctica T-34, a producer of the glycolipid biosurfactants mannosylerythritol lipids.</title>
        <authorList>
            <person name="Morita T."/>
            <person name="Koike H."/>
            <person name="Koyama Y."/>
            <person name="Hagiwara H."/>
            <person name="Ito E."/>
            <person name="Fukuoka T."/>
            <person name="Imura T."/>
            <person name="Machida M."/>
            <person name="Kitamoto D."/>
        </authorList>
    </citation>
    <scope>NUCLEOTIDE SEQUENCE [LARGE SCALE GENOMIC DNA]</scope>
    <source>
        <strain evidence="3">T-34</strain>
    </source>
</reference>
<comment type="similarity">
    <text evidence="1">Belongs to the SEC23/SEC24 family. SEC23 subfamily.</text>
</comment>
<accession>M9LZR8</accession>
<dbReference type="SUPFAM" id="SSF81995">
    <property type="entry name" value="beta-sandwich domain of Sec23/24"/>
    <property type="match status" value="1"/>
</dbReference>
<dbReference type="Proteomes" id="UP000011976">
    <property type="component" value="Unassembled WGS sequence"/>
</dbReference>